<dbReference type="SUPFAM" id="SSF53300">
    <property type="entry name" value="vWA-like"/>
    <property type="match status" value="1"/>
</dbReference>
<dbReference type="Proteomes" id="UP001470230">
    <property type="component" value="Unassembled WGS sequence"/>
</dbReference>
<keyword evidence="3" id="KW-1185">Reference proteome</keyword>
<feature type="domain" description="VWFA" evidence="1">
    <location>
        <begin position="58"/>
        <end position="155"/>
    </location>
</feature>
<evidence type="ECO:0000313" key="2">
    <source>
        <dbReference type="EMBL" id="KAK8841963.1"/>
    </source>
</evidence>
<organism evidence="2 3">
    <name type="scientific">Tritrichomonas musculus</name>
    <dbReference type="NCBI Taxonomy" id="1915356"/>
    <lineage>
        <taxon>Eukaryota</taxon>
        <taxon>Metamonada</taxon>
        <taxon>Parabasalia</taxon>
        <taxon>Tritrichomonadida</taxon>
        <taxon>Tritrichomonadidae</taxon>
        <taxon>Tritrichomonas</taxon>
    </lineage>
</organism>
<comment type="caution">
    <text evidence="2">The sequence shown here is derived from an EMBL/GenBank/DDBJ whole genome shotgun (WGS) entry which is preliminary data.</text>
</comment>
<evidence type="ECO:0000313" key="3">
    <source>
        <dbReference type="Proteomes" id="UP001470230"/>
    </source>
</evidence>
<evidence type="ECO:0000259" key="1">
    <source>
        <dbReference type="Pfam" id="PF13519"/>
    </source>
</evidence>
<dbReference type="EMBL" id="JAPFFF010000040">
    <property type="protein sequence ID" value="KAK8841963.1"/>
    <property type="molecule type" value="Genomic_DNA"/>
</dbReference>
<dbReference type="Pfam" id="PF13519">
    <property type="entry name" value="VWA_2"/>
    <property type="match status" value="1"/>
</dbReference>
<sequence>MLFIKEVPDKDNVVSIINPNEGKIKEVDIEELARQVNCEKKEDIFTLINPNQVDQIIFICFDESMSMKWKMEGGNPHRNEKTRAFVASEFLKTLVKQSYALRVSSFYGLISFSSEVKVQQHLTAMSSQFIQSLQKINPHGKTLLYDAINTAQQLICNLVKDKDGKSRYPNSRLRITSHKHFLKN</sequence>
<dbReference type="InterPro" id="IPR002035">
    <property type="entry name" value="VWF_A"/>
</dbReference>
<gene>
    <name evidence="2" type="ORF">M9Y10_026919</name>
</gene>
<proteinExistence type="predicted"/>
<protein>
    <recommendedName>
        <fullName evidence="1">VWFA domain-containing protein</fullName>
    </recommendedName>
</protein>
<name>A0ABR2H6V8_9EUKA</name>
<dbReference type="InterPro" id="IPR036465">
    <property type="entry name" value="vWFA_dom_sf"/>
</dbReference>
<accession>A0ABR2H6V8</accession>
<dbReference type="Gene3D" id="3.40.50.410">
    <property type="entry name" value="von Willebrand factor, type A domain"/>
    <property type="match status" value="1"/>
</dbReference>
<reference evidence="2 3" key="1">
    <citation type="submission" date="2024-04" db="EMBL/GenBank/DDBJ databases">
        <title>Tritrichomonas musculus Genome.</title>
        <authorList>
            <person name="Alves-Ferreira E."/>
            <person name="Grigg M."/>
            <person name="Lorenzi H."/>
            <person name="Galac M."/>
        </authorList>
    </citation>
    <scope>NUCLEOTIDE SEQUENCE [LARGE SCALE GENOMIC DNA]</scope>
    <source>
        <strain evidence="2 3">EAF2021</strain>
    </source>
</reference>